<dbReference type="PATRIC" id="fig|1308866.3.peg.1932"/>
<dbReference type="InterPro" id="IPR054738">
    <property type="entry name" value="Siphovirus-type_tail_C"/>
</dbReference>
<feature type="domain" description="Siphovirus-type tail component C-terminal" evidence="2">
    <location>
        <begin position="408"/>
        <end position="490"/>
    </location>
</feature>
<dbReference type="STRING" id="1308866.J416_09529"/>
<feature type="domain" description="Siphovirus-type tail component RIFT-related" evidence="1">
    <location>
        <begin position="17"/>
        <end position="122"/>
    </location>
</feature>
<dbReference type="Gene3D" id="2.60.120.860">
    <property type="match status" value="1"/>
</dbReference>
<organism evidence="3 4">
    <name type="scientific">Gracilibacillus halophilus YIM-C55.5</name>
    <dbReference type="NCBI Taxonomy" id="1308866"/>
    <lineage>
        <taxon>Bacteria</taxon>
        <taxon>Bacillati</taxon>
        <taxon>Bacillota</taxon>
        <taxon>Bacilli</taxon>
        <taxon>Bacillales</taxon>
        <taxon>Bacillaceae</taxon>
        <taxon>Gracilibacillus</taxon>
    </lineage>
</organism>
<dbReference type="Gene3D" id="2.40.30.200">
    <property type="match status" value="1"/>
</dbReference>
<dbReference type="AlphaFoldDB" id="N4W8U7"/>
<gene>
    <name evidence="3" type="ORF">J416_09529</name>
</gene>
<sequence>MDSMTFNGERKSWLILLEGREKSPFAPQNNNLLRVPEKPGAYIESTDTGVLYITQPIGFMVEDDADALAKQDELSSWLITDEPVPLEFDNEPGRTYYVKIDGDIPDFNRVANLRRGTITFVCPDPYGYGEEQGPYLFENDAITIENKGTAEAYPIIETTALQKSTSFMVAKGEEDFFMIGQPYDVDLETIEQFPQVAFYPMDSTNGWSPITEGFFFDDEVSGGTVTNGTITAENGRFGVSSYGTSQPGWHGPAVRRSLPKDMEDFSMTFGVGAFNNGNGIGKVMALLLDDNDDIVASIGLLNTRLGSKNIRVLVRMNDGDNIRRHRVMDYPGDEGNESTVFSGSPLNIQLRREGDHFYARTWQVRDGVPHARHSEDIIDDTVEFQRPVRQVALFFAKYEDNPVFNMYTYGFRVKDNNTRIMDEDQIPYIVEKDDKIVINTKEEVVMINDEPVTDLKAFGANYFMLDKGGNHLFTFPEGYFDSTIKWIERFK</sequence>
<evidence type="ECO:0000259" key="2">
    <source>
        <dbReference type="Pfam" id="PF22768"/>
    </source>
</evidence>
<evidence type="ECO:0000313" key="3">
    <source>
        <dbReference type="EMBL" id="ENH96728.1"/>
    </source>
</evidence>
<evidence type="ECO:0000313" key="4">
    <source>
        <dbReference type="Proteomes" id="UP000012283"/>
    </source>
</evidence>
<dbReference type="EMBL" id="APML01000033">
    <property type="protein sequence ID" value="ENH96728.1"/>
    <property type="molecule type" value="Genomic_DNA"/>
</dbReference>
<evidence type="ECO:0000259" key="1">
    <source>
        <dbReference type="Pfam" id="PF05709"/>
    </source>
</evidence>
<dbReference type="Pfam" id="PF05709">
    <property type="entry name" value="Sipho_tail"/>
    <property type="match status" value="1"/>
</dbReference>
<accession>N4W8U7</accession>
<proteinExistence type="predicted"/>
<comment type="caution">
    <text evidence="3">The sequence shown here is derived from an EMBL/GenBank/DDBJ whole genome shotgun (WGS) entry which is preliminary data.</text>
</comment>
<dbReference type="Proteomes" id="UP000012283">
    <property type="component" value="Unassembled WGS sequence"/>
</dbReference>
<dbReference type="InterPro" id="IPR006520">
    <property type="entry name" value="Dit_BPSPP_N"/>
</dbReference>
<dbReference type="Pfam" id="PF22768">
    <property type="entry name" value="SPP1_Dit"/>
    <property type="match status" value="1"/>
</dbReference>
<dbReference type="eggNOG" id="COG4722">
    <property type="taxonomic scope" value="Bacteria"/>
</dbReference>
<reference evidence="3 4" key="1">
    <citation type="submission" date="2013-03" db="EMBL/GenBank/DDBJ databases">
        <title>Draft genome sequence of Gracibacillus halophilus YIM-C55.5, a moderately halophilic and thermophilic organism from the Xiaochaidamu salt lake.</title>
        <authorList>
            <person name="Sugumar T."/>
            <person name="Polireddy D.R."/>
            <person name="Antony A."/>
            <person name="Madhava Y.R."/>
            <person name="Sivakumar N."/>
        </authorList>
    </citation>
    <scope>NUCLEOTIDE SEQUENCE [LARGE SCALE GENOMIC DNA]</scope>
    <source>
        <strain evidence="3 4">YIM-C55.5</strain>
    </source>
</reference>
<keyword evidence="4" id="KW-1185">Reference proteome</keyword>
<name>N4W8U7_9BACI</name>
<dbReference type="OrthoDB" id="3078561at2"/>
<dbReference type="InterPro" id="IPR008841">
    <property type="entry name" value="Siphovirus-type_tail_N"/>
</dbReference>
<protein>
    <submittedName>
        <fullName evidence="3">Phage tail fiber protein</fullName>
    </submittedName>
</protein>
<dbReference type="NCBIfam" id="TIGR01633">
    <property type="entry name" value="phi3626_gp14_N"/>
    <property type="match status" value="1"/>
</dbReference>